<name>A0A7Y4L1M0_9ACTN</name>
<feature type="transmembrane region" description="Helical" evidence="7">
    <location>
        <begin position="115"/>
        <end position="133"/>
    </location>
</feature>
<dbReference type="Pfam" id="PF00643">
    <property type="entry name" value="zf-B_box"/>
    <property type="match status" value="1"/>
</dbReference>
<gene>
    <name evidence="10" type="ORF">HNR71_001220</name>
    <name evidence="11" type="ORF">HPO96_16495</name>
</gene>
<feature type="domain" description="Peptidase S54 rhomboid" evidence="9">
    <location>
        <begin position="103"/>
        <end position="234"/>
    </location>
</feature>
<evidence type="ECO:0000313" key="10">
    <source>
        <dbReference type="EMBL" id="MBB6565583.1"/>
    </source>
</evidence>
<keyword evidence="12" id="KW-1185">Reference proteome</keyword>
<dbReference type="Proteomes" id="UP000534306">
    <property type="component" value="Unassembled WGS sequence"/>
</dbReference>
<evidence type="ECO:0000256" key="7">
    <source>
        <dbReference type="SAM" id="Phobius"/>
    </source>
</evidence>
<dbReference type="GO" id="GO:0016020">
    <property type="term" value="C:membrane"/>
    <property type="evidence" value="ECO:0007669"/>
    <property type="project" value="UniProtKB-SubCell"/>
</dbReference>
<keyword evidence="5 7" id="KW-1133">Transmembrane helix</keyword>
<evidence type="ECO:0000256" key="6">
    <source>
        <dbReference type="ARBA" id="ARBA00023136"/>
    </source>
</evidence>
<dbReference type="GO" id="GO:0008270">
    <property type="term" value="F:zinc ion binding"/>
    <property type="evidence" value="ECO:0007669"/>
    <property type="project" value="InterPro"/>
</dbReference>
<feature type="transmembrane region" description="Helical" evidence="7">
    <location>
        <begin position="145"/>
        <end position="162"/>
    </location>
</feature>
<dbReference type="PANTHER" id="PTHR43731:SF14">
    <property type="entry name" value="PRESENILIN-ASSOCIATED RHOMBOID-LIKE PROTEIN, MITOCHONDRIAL"/>
    <property type="match status" value="1"/>
</dbReference>
<evidence type="ECO:0000313" key="12">
    <source>
        <dbReference type="Proteomes" id="UP000534306"/>
    </source>
</evidence>
<dbReference type="EMBL" id="JACHKF010000001">
    <property type="protein sequence ID" value="MBB6565583.1"/>
    <property type="molecule type" value="Genomic_DNA"/>
</dbReference>
<comment type="similarity">
    <text evidence="2">Belongs to the peptidase S54 family.</text>
</comment>
<evidence type="ECO:0000259" key="9">
    <source>
        <dbReference type="Pfam" id="PF01694"/>
    </source>
</evidence>
<dbReference type="PANTHER" id="PTHR43731">
    <property type="entry name" value="RHOMBOID PROTEASE"/>
    <property type="match status" value="1"/>
</dbReference>
<dbReference type="Proteomes" id="UP000553957">
    <property type="component" value="Unassembled WGS sequence"/>
</dbReference>
<sequence>MTGTVCYRHPDRPAGVRCQRCDKPICPACMNSAAVGFQCPQCFSDGVKSIPRTRTSLGGIQRANGQLVTFVLIAINIFVFVVLQVSPQARASLPLTPMYVAAEPWRLITGDFSHFQLWHILANMLALYQFGLVLERMLGRLRFTLLYLGAALGGSVVVWLFSAPGMPTVGASGAVLGLVGALLVIERSRNLDVSWIVGYVGITALLTFLLPFISWQGHLGGFLAGAGLGWLFLQDTNRRRNKAFR</sequence>
<comment type="caution">
    <text evidence="11">The sequence shown here is derived from an EMBL/GenBank/DDBJ whole genome shotgun (WGS) entry which is preliminary data.</text>
</comment>
<feature type="transmembrane region" description="Helical" evidence="7">
    <location>
        <begin position="168"/>
        <end position="185"/>
    </location>
</feature>
<dbReference type="GO" id="GO:0004252">
    <property type="term" value="F:serine-type endopeptidase activity"/>
    <property type="evidence" value="ECO:0007669"/>
    <property type="project" value="InterPro"/>
</dbReference>
<evidence type="ECO:0000313" key="11">
    <source>
        <dbReference type="EMBL" id="NOL41847.1"/>
    </source>
</evidence>
<evidence type="ECO:0000259" key="8">
    <source>
        <dbReference type="Pfam" id="PF00643"/>
    </source>
</evidence>
<dbReference type="SUPFAM" id="SSF144091">
    <property type="entry name" value="Rhomboid-like"/>
    <property type="match status" value="1"/>
</dbReference>
<accession>A0A7Y4L1M0</accession>
<feature type="transmembrane region" description="Helical" evidence="7">
    <location>
        <begin position="215"/>
        <end position="233"/>
    </location>
</feature>
<reference evidence="11 12" key="1">
    <citation type="submission" date="2020-05" db="EMBL/GenBank/DDBJ databases">
        <title>Genome sequence of Kribbella sandramycini ATCC 39419.</title>
        <authorList>
            <person name="Maclea K.S."/>
            <person name="Fair J.L."/>
        </authorList>
    </citation>
    <scope>NUCLEOTIDE SEQUENCE [LARGE SCALE GENOMIC DNA]</scope>
    <source>
        <strain evidence="11 12">ATCC 39419</strain>
    </source>
</reference>
<dbReference type="Gene3D" id="1.20.1540.10">
    <property type="entry name" value="Rhomboid-like"/>
    <property type="match status" value="1"/>
</dbReference>
<reference evidence="10 13" key="2">
    <citation type="submission" date="2020-08" db="EMBL/GenBank/DDBJ databases">
        <title>Sequencing the genomes of 1000 actinobacteria strains.</title>
        <authorList>
            <person name="Klenk H.-P."/>
        </authorList>
    </citation>
    <scope>NUCLEOTIDE SEQUENCE [LARGE SCALE GENOMIC DNA]</scope>
    <source>
        <strain evidence="10 13">DSM 15626</strain>
    </source>
</reference>
<dbReference type="InterPro" id="IPR050925">
    <property type="entry name" value="Rhomboid_protease_S54"/>
</dbReference>
<dbReference type="GO" id="GO:0006508">
    <property type="term" value="P:proteolysis"/>
    <property type="evidence" value="ECO:0007669"/>
    <property type="project" value="UniProtKB-KW"/>
</dbReference>
<dbReference type="AlphaFoldDB" id="A0A7Y4L1M0"/>
<dbReference type="InterPro" id="IPR022764">
    <property type="entry name" value="Peptidase_S54_rhomboid_dom"/>
</dbReference>
<comment type="subcellular location">
    <subcellularLocation>
        <location evidence="1">Membrane</location>
        <topology evidence="1">Multi-pass membrane protein</topology>
    </subcellularLocation>
</comment>
<dbReference type="EMBL" id="JABJRC010000003">
    <property type="protein sequence ID" value="NOL41847.1"/>
    <property type="molecule type" value="Genomic_DNA"/>
</dbReference>
<keyword evidence="6 7" id="KW-0472">Membrane</keyword>
<evidence type="ECO:0000256" key="2">
    <source>
        <dbReference type="ARBA" id="ARBA00009045"/>
    </source>
</evidence>
<protein>
    <submittedName>
        <fullName evidence="10">Membrane associated rhomboid family serine protease</fullName>
    </submittedName>
    <submittedName>
        <fullName evidence="11">Rhomboid family intramembrane serine protease</fullName>
    </submittedName>
</protein>
<dbReference type="RefSeq" id="WP_171674319.1">
    <property type="nucleotide sequence ID" value="NZ_BAAAGT010000001.1"/>
</dbReference>
<evidence type="ECO:0000256" key="1">
    <source>
        <dbReference type="ARBA" id="ARBA00004141"/>
    </source>
</evidence>
<keyword evidence="4" id="KW-0378">Hydrolase</keyword>
<evidence type="ECO:0000256" key="4">
    <source>
        <dbReference type="ARBA" id="ARBA00022801"/>
    </source>
</evidence>
<proteinExistence type="inferred from homology"/>
<organism evidence="11 12">
    <name type="scientific">Kribbella sandramycini</name>
    <dbReference type="NCBI Taxonomy" id="60450"/>
    <lineage>
        <taxon>Bacteria</taxon>
        <taxon>Bacillati</taxon>
        <taxon>Actinomycetota</taxon>
        <taxon>Actinomycetes</taxon>
        <taxon>Propionibacteriales</taxon>
        <taxon>Kribbellaceae</taxon>
        <taxon>Kribbella</taxon>
    </lineage>
</organism>
<dbReference type="InterPro" id="IPR000315">
    <property type="entry name" value="Znf_B-box"/>
</dbReference>
<dbReference type="Pfam" id="PF01694">
    <property type="entry name" value="Rhomboid"/>
    <property type="match status" value="1"/>
</dbReference>
<feature type="transmembrane region" description="Helical" evidence="7">
    <location>
        <begin position="192"/>
        <end position="209"/>
    </location>
</feature>
<evidence type="ECO:0000256" key="5">
    <source>
        <dbReference type="ARBA" id="ARBA00022989"/>
    </source>
</evidence>
<dbReference type="InterPro" id="IPR035952">
    <property type="entry name" value="Rhomboid-like_sf"/>
</dbReference>
<evidence type="ECO:0000313" key="13">
    <source>
        <dbReference type="Proteomes" id="UP000553957"/>
    </source>
</evidence>
<feature type="domain" description="B box-type" evidence="8">
    <location>
        <begin position="4"/>
        <end position="31"/>
    </location>
</feature>
<keyword evidence="11" id="KW-0645">Protease</keyword>
<feature type="transmembrane region" description="Helical" evidence="7">
    <location>
        <begin position="67"/>
        <end position="86"/>
    </location>
</feature>
<evidence type="ECO:0000256" key="3">
    <source>
        <dbReference type="ARBA" id="ARBA00022692"/>
    </source>
</evidence>
<keyword evidence="3 7" id="KW-0812">Transmembrane</keyword>